<dbReference type="Pfam" id="PF13828">
    <property type="entry name" value="DUF4190"/>
    <property type="match status" value="1"/>
</dbReference>
<dbReference type="InterPro" id="IPR025241">
    <property type="entry name" value="DUF4190"/>
</dbReference>
<dbReference type="InterPro" id="IPR025640">
    <property type="entry name" value="GYF_2"/>
</dbReference>
<evidence type="ECO:0000259" key="2">
    <source>
        <dbReference type="Pfam" id="PF13828"/>
    </source>
</evidence>
<feature type="transmembrane region" description="Helical" evidence="1">
    <location>
        <begin position="187"/>
        <end position="211"/>
    </location>
</feature>
<accession>A0A7M2WRA1</accession>
<dbReference type="RefSeq" id="WP_206290684.1">
    <property type="nucleotide sequence ID" value="NZ_CP063458.1"/>
</dbReference>
<proteinExistence type="predicted"/>
<organism evidence="4 5">
    <name type="scientific">Humisphaera borealis</name>
    <dbReference type="NCBI Taxonomy" id="2807512"/>
    <lineage>
        <taxon>Bacteria</taxon>
        <taxon>Pseudomonadati</taxon>
        <taxon>Planctomycetota</taxon>
        <taxon>Phycisphaerae</taxon>
        <taxon>Tepidisphaerales</taxon>
        <taxon>Tepidisphaeraceae</taxon>
        <taxon>Humisphaera</taxon>
    </lineage>
</organism>
<keyword evidence="5" id="KW-1185">Reference proteome</keyword>
<feature type="domain" description="DUF4190" evidence="2">
    <location>
        <begin position="136"/>
        <end position="202"/>
    </location>
</feature>
<gene>
    <name evidence="4" type="ORF">IPV69_15950</name>
</gene>
<dbReference type="AlphaFoldDB" id="A0A7M2WRA1"/>
<reference evidence="4 5" key="1">
    <citation type="submission" date="2020-10" db="EMBL/GenBank/DDBJ databases">
        <title>Wide distribution of Phycisphaera-like planctomycetes from WD2101 soil group in peatlands and genome analysis of the first cultivated representative.</title>
        <authorList>
            <person name="Dedysh S.N."/>
            <person name="Beletsky A.V."/>
            <person name="Ivanova A."/>
            <person name="Kulichevskaya I.S."/>
            <person name="Suzina N.E."/>
            <person name="Philippov D.A."/>
            <person name="Rakitin A.L."/>
            <person name="Mardanov A.V."/>
            <person name="Ravin N.V."/>
        </authorList>
    </citation>
    <scope>NUCLEOTIDE SEQUENCE [LARGE SCALE GENOMIC DNA]</scope>
    <source>
        <strain evidence="4 5">M1803</strain>
    </source>
</reference>
<evidence type="ECO:0000313" key="5">
    <source>
        <dbReference type="Proteomes" id="UP000593765"/>
    </source>
</evidence>
<evidence type="ECO:0000313" key="4">
    <source>
        <dbReference type="EMBL" id="QOV87774.1"/>
    </source>
</evidence>
<dbReference type="Proteomes" id="UP000593765">
    <property type="component" value="Chromosome"/>
</dbReference>
<sequence>MQYYYADGDDQKGPVDLNGLRSAGISRQTLVWREGLGEWQPAGQVTELAALFAGPPEATPFVPPAPPQPLAGPAYPQAAAYPAQPTPPQAQVYGVPGGYPPGAFPPAGQPHNLAYGGYPQQAGYPQGYVAPSSQGMSIASLVLGILAIPSTFCYGFGFLLALLAVIFGHIGHSQSKKQTGRANGMAVAGLVCGYISLAVVAALFIFLVALVNAATYGR</sequence>
<feature type="domain" description="GYF" evidence="3">
    <location>
        <begin position="3"/>
        <end position="48"/>
    </location>
</feature>
<evidence type="ECO:0000256" key="1">
    <source>
        <dbReference type="SAM" id="Phobius"/>
    </source>
</evidence>
<keyword evidence="1" id="KW-1133">Transmembrane helix</keyword>
<dbReference type="Pfam" id="PF14237">
    <property type="entry name" value="GYF_2"/>
    <property type="match status" value="1"/>
</dbReference>
<evidence type="ECO:0000259" key="3">
    <source>
        <dbReference type="Pfam" id="PF14237"/>
    </source>
</evidence>
<name>A0A7M2WRA1_9BACT</name>
<protein>
    <submittedName>
        <fullName evidence="4">DUF4339 domain-containing protein</fullName>
    </submittedName>
</protein>
<keyword evidence="1" id="KW-0812">Transmembrane</keyword>
<keyword evidence="1" id="KW-0472">Membrane</keyword>
<feature type="transmembrane region" description="Helical" evidence="1">
    <location>
        <begin position="141"/>
        <end position="167"/>
    </location>
</feature>
<dbReference type="KEGG" id="hbs:IPV69_15950"/>
<dbReference type="EMBL" id="CP063458">
    <property type="protein sequence ID" value="QOV87774.1"/>
    <property type="molecule type" value="Genomic_DNA"/>
</dbReference>